<organism evidence="1 2">
    <name type="scientific">Escherichia coli O6:H1 (strain CFT073 / ATCC 700928 / UPEC)</name>
    <dbReference type="NCBI Taxonomy" id="199310"/>
    <lineage>
        <taxon>Bacteria</taxon>
        <taxon>Pseudomonadati</taxon>
        <taxon>Pseudomonadota</taxon>
        <taxon>Gammaproteobacteria</taxon>
        <taxon>Enterobacterales</taxon>
        <taxon>Enterobacteriaceae</taxon>
        <taxon>Escherichia</taxon>
    </lineage>
</organism>
<evidence type="ECO:0000313" key="2">
    <source>
        <dbReference type="Proteomes" id="UP000001410"/>
    </source>
</evidence>
<accession>A0A0H2VC94</accession>
<dbReference type="eggNOG" id="ENOG5033487">
    <property type="taxonomic scope" value="Bacteria"/>
</dbReference>
<name>A0A0H2VC94_ECOL6</name>
<keyword evidence="2" id="KW-1185">Reference proteome</keyword>
<dbReference type="KEGG" id="ecc:c3205"/>
<protein>
    <recommendedName>
        <fullName evidence="3">HEPN domain-containing protein</fullName>
    </recommendedName>
</protein>
<evidence type="ECO:0000313" key="1">
    <source>
        <dbReference type="EMBL" id="AAN81657.1"/>
    </source>
</evidence>
<gene>
    <name evidence="1" type="ordered locus">c3205</name>
</gene>
<dbReference type="AlphaFoldDB" id="A0A0H2VC94"/>
<evidence type="ECO:0008006" key="3">
    <source>
        <dbReference type="Google" id="ProtNLM"/>
    </source>
</evidence>
<reference evidence="1 2" key="1">
    <citation type="journal article" date="2002" name="Proc. Natl. Acad. Sci. U.S.A.">
        <title>Extensive mosaic structure revealed by the complete genome sequence of uropathogenic Escherichia coli.</title>
        <authorList>
            <person name="Welch R.A."/>
            <person name="Burland V."/>
            <person name="Plunkett G.III."/>
            <person name="Redford P."/>
            <person name="Roesch P."/>
            <person name="Rasko D."/>
            <person name="Buckles E.L."/>
            <person name="Liou S.R."/>
            <person name="Boutin A."/>
            <person name="Hackett J."/>
            <person name="Stroud D."/>
            <person name="Mayhew G.F."/>
            <person name="Rose D.J."/>
            <person name="Zhou S."/>
            <person name="Schwartz D.C."/>
            <person name="Perna N.T."/>
            <person name="Mobley H.L."/>
            <person name="Donnenberg M.S."/>
            <person name="Blattner F.R."/>
        </authorList>
    </citation>
    <scope>NUCLEOTIDE SEQUENCE [LARGE SCALE GENOMIC DNA]</scope>
    <source>
        <strain evidence="2">CFT073 / ATCC 700928 / UPEC</strain>
    </source>
</reference>
<sequence>MHMPVNSQDFLGFAKDCHQRNDEIGYRNAIARSYYGAYHHVLPCMVNGPKDSHQGLINYLQGDASRGSEVYEARYLKGISFILSQLKAQRIVADYRLDQSVTSKQSEVAILTTERLFAKCTEMLKSRAS</sequence>
<dbReference type="Proteomes" id="UP000001410">
    <property type="component" value="Chromosome"/>
</dbReference>
<proteinExistence type="predicted"/>
<dbReference type="HOGENOM" id="CLU_150733_1_1_6"/>
<dbReference type="SMR" id="A0A0H2VC94"/>
<dbReference type="EMBL" id="AE014075">
    <property type="protein sequence ID" value="AAN81657.1"/>
    <property type="molecule type" value="Genomic_DNA"/>
</dbReference>
<dbReference type="Gene3D" id="1.20.120.330">
    <property type="entry name" value="Nucleotidyltransferases domain 2"/>
    <property type="match status" value="1"/>
</dbReference>